<dbReference type="AlphaFoldDB" id="A0A2W2E801"/>
<feature type="transmembrane region" description="Helical" evidence="1">
    <location>
        <begin position="70"/>
        <end position="89"/>
    </location>
</feature>
<keyword evidence="1" id="KW-1133">Transmembrane helix</keyword>
<feature type="transmembrane region" description="Helical" evidence="1">
    <location>
        <begin position="42"/>
        <end position="63"/>
    </location>
</feature>
<evidence type="ECO:0000256" key="1">
    <source>
        <dbReference type="SAM" id="Phobius"/>
    </source>
</evidence>
<keyword evidence="3" id="KW-1185">Reference proteome</keyword>
<dbReference type="OrthoDB" id="3392123at2"/>
<comment type="caution">
    <text evidence="2">The sequence shown here is derived from an EMBL/GenBank/DDBJ whole genome shotgun (WGS) entry which is preliminary data.</text>
</comment>
<dbReference type="RefSeq" id="WP_111218497.1">
    <property type="nucleotide sequence ID" value="NZ_POTY01000263.1"/>
</dbReference>
<reference evidence="2 3" key="1">
    <citation type="submission" date="2018-01" db="EMBL/GenBank/DDBJ databases">
        <title>Draft genome sequence of Jishengella sp. NA12.</title>
        <authorList>
            <person name="Sahin N."/>
            <person name="Ay H."/>
            <person name="Saygin H."/>
        </authorList>
    </citation>
    <scope>NUCLEOTIDE SEQUENCE [LARGE SCALE GENOMIC DNA]</scope>
    <source>
        <strain evidence="2 3">NA12</strain>
    </source>
</reference>
<dbReference type="EMBL" id="POTY01000263">
    <property type="protein sequence ID" value="PZG09690.1"/>
    <property type="molecule type" value="Genomic_DNA"/>
</dbReference>
<dbReference type="Proteomes" id="UP000248924">
    <property type="component" value="Unassembled WGS sequence"/>
</dbReference>
<name>A0A2W2E801_9ACTN</name>
<keyword evidence="1" id="KW-0812">Transmembrane</keyword>
<keyword evidence="1" id="KW-0472">Membrane</keyword>
<accession>A0A2W2E801</accession>
<evidence type="ECO:0000313" key="3">
    <source>
        <dbReference type="Proteomes" id="UP000248924"/>
    </source>
</evidence>
<gene>
    <name evidence="2" type="ORF">C1I95_28710</name>
</gene>
<evidence type="ECO:0000313" key="2">
    <source>
        <dbReference type="EMBL" id="PZG09690.1"/>
    </source>
</evidence>
<protein>
    <submittedName>
        <fullName evidence="2">Uncharacterized protein</fullName>
    </submittedName>
</protein>
<proteinExistence type="predicted"/>
<sequence>MVSSFAPRGRFSRAVRAGLLVGFVLAAGMVARELTVGWLGGRWATLAFIALPAAVTAGLAPYASYRRRDALLWFIGPGLFIFVLIAWRLTLLPYRDWAPRPDEAPRARWLRDPTHAGLWYLPTEMRQNTA</sequence>
<organism evidence="2 3">
    <name type="scientific">Micromonospora craterilacus</name>
    <dbReference type="NCBI Taxonomy" id="1655439"/>
    <lineage>
        <taxon>Bacteria</taxon>
        <taxon>Bacillati</taxon>
        <taxon>Actinomycetota</taxon>
        <taxon>Actinomycetes</taxon>
        <taxon>Micromonosporales</taxon>
        <taxon>Micromonosporaceae</taxon>
        <taxon>Micromonospora</taxon>
    </lineage>
</organism>